<dbReference type="InterPro" id="IPR016024">
    <property type="entry name" value="ARM-type_fold"/>
</dbReference>
<dbReference type="InterPro" id="IPR036322">
    <property type="entry name" value="WD40_repeat_dom_sf"/>
</dbReference>
<reference evidence="6" key="1">
    <citation type="submission" date="2023-03" db="EMBL/GenBank/DDBJ databases">
        <title>Chromosome-scale reference genome and RAD-based genetic map of yellow starthistle (Centaurea solstitialis) reveal putative structural variation and QTLs associated with invader traits.</title>
        <authorList>
            <person name="Reatini B."/>
            <person name="Cang F.A."/>
            <person name="Jiang Q."/>
            <person name="Mckibben M.T.W."/>
            <person name="Barker M.S."/>
            <person name="Rieseberg L.H."/>
            <person name="Dlugosch K.M."/>
        </authorList>
    </citation>
    <scope>NUCLEOTIDE SEQUENCE</scope>
    <source>
        <strain evidence="6">CAN-66</strain>
        <tissue evidence="6">Leaf</tissue>
    </source>
</reference>
<feature type="region of interest" description="Disordered" evidence="4">
    <location>
        <begin position="47"/>
        <end position="83"/>
    </location>
</feature>
<feature type="region of interest" description="Disordered" evidence="4">
    <location>
        <begin position="831"/>
        <end position="881"/>
    </location>
</feature>
<dbReference type="GO" id="GO:0030674">
    <property type="term" value="F:protein-macromolecule adaptor activity"/>
    <property type="evidence" value="ECO:0007669"/>
    <property type="project" value="TreeGrafter"/>
</dbReference>
<gene>
    <name evidence="6" type="ORF">OSB04_024805</name>
</gene>
<evidence type="ECO:0000256" key="3">
    <source>
        <dbReference type="ARBA" id="ARBA00022737"/>
    </source>
</evidence>
<comment type="similarity">
    <text evidence="1">Belongs to the WD repeat RAPTOR family.</text>
</comment>
<evidence type="ECO:0000256" key="1">
    <source>
        <dbReference type="ARBA" id="ARBA00009257"/>
    </source>
</evidence>
<dbReference type="EMBL" id="JARYMX010000006">
    <property type="protein sequence ID" value="KAJ9545098.1"/>
    <property type="molecule type" value="Genomic_DNA"/>
</dbReference>
<dbReference type="SUPFAM" id="SSF50978">
    <property type="entry name" value="WD40 repeat-like"/>
    <property type="match status" value="1"/>
</dbReference>
<evidence type="ECO:0000313" key="7">
    <source>
        <dbReference type="Proteomes" id="UP001172457"/>
    </source>
</evidence>
<dbReference type="GO" id="GO:0031931">
    <property type="term" value="C:TORC1 complex"/>
    <property type="evidence" value="ECO:0007669"/>
    <property type="project" value="InterPro"/>
</dbReference>
<dbReference type="Gene3D" id="1.25.10.10">
    <property type="entry name" value="Leucine-rich Repeat Variant"/>
    <property type="match status" value="1"/>
</dbReference>
<evidence type="ECO:0000259" key="5">
    <source>
        <dbReference type="SMART" id="SM01302"/>
    </source>
</evidence>
<dbReference type="PANTHER" id="PTHR12848">
    <property type="entry name" value="REGULATORY-ASSOCIATED PROTEIN OF MTOR"/>
    <property type="match status" value="1"/>
</dbReference>
<feature type="compositionally biased region" description="Low complexity" evidence="4">
    <location>
        <begin position="845"/>
        <end position="859"/>
    </location>
</feature>
<dbReference type="GO" id="GO:0009267">
    <property type="term" value="P:cellular response to starvation"/>
    <property type="evidence" value="ECO:0007669"/>
    <property type="project" value="TreeGrafter"/>
</dbReference>
<dbReference type="InterPro" id="IPR015943">
    <property type="entry name" value="WD40/YVTN_repeat-like_dom_sf"/>
</dbReference>
<keyword evidence="7" id="KW-1185">Reference proteome</keyword>
<sequence length="1430" mass="157196">MALGDLMESRFSQSQSSMAVSNHIDGYSNSQHSSLNQSVLLLQEVDGGNRDRDRDSSSDSVAAVQRRDKEDSETVATTNTTSTASYGVGNGNAVVVAGITATSMAYLPQNVVLSELRHDAFEVCTPSGPAESGLVSKWRPKDRMKTGCVALVLCLNISVDPPDVIKISPCARMECWIDPFSMAPQKALETIGKTLSFQYERWQPKAKYKIQLDPTVEEVKKLCTTCRKYAKSERVLFHYNGHGVPKPTANGEIWFFNRSYTQYIPLPISDLDSWLKTPSIYVFDCSAAGMIINAFIELQDWTPSSSSGTSSRDCILLAACEAHETLPQSHEFPADVFTSCLTTPIKIALRCRLLYSAWRFSDIVQLSRFCTRSLLHESLDYSLIDRIPGRQTDRKTLLGELNWIFTAVTDTIAWNVLPHDLFQRLFRQDLLVASLFRNFLLAERIMRSANCSPVSYPMLPPTHQHHMWDAWDMAAEICLSQLPTLLEDPTAEFQPSPFFTEQLTAFEVWLDHGSEHKKPPEQLPIVLQACLFYWFSLTVLLSQCHRFRALVLLGRFLDMGPWAVDLALSVGIFPYVLKLLQTTTPELRQILVFIWTKILALDKSCQVDLVKDTGHTYFIRFLDSVEAYPEQRAMAAFVLTVIVDGHRKGQEACIEANLIHVCLKHLQGGSAPNDTQTEPLFLQWLCLCLGKLWEDFTEAQIIGLQANAPTVFSLLLSEPQPEVRASAVFALGTLLDVGFDSSRDAGDDERDDDEKVGAEISIVKSLLNVVSDGSPLVRAELAVALARFAFGHNRHLKSIAAAYWKPQSNSVISSLPSFTVRGSVSGYSTPNQYSQIGPLSRVGGDSQSSARDARVSSSSPLATSGIMHGSPLSDDSSQHSDPGVLNDCITNGVVNHTKPRQLDNALYSQCVSAMLTLAKDPSPRISGLGRRVLSIIGIEQVVTKSAKPTTGSVRPGESSNTANSLAGLARSSSWFDMNGGHLPLTTFRTPPVSPPRPSYLTGIGMRRVCSLEFRPHLMDSGLADPLLGSPGVPGSSERSFLPQSTIYNWSCSHFSKPLLTATDGTEEIIARREEREKFALEHITKCQHSSGSNLHNPIARWDTKFETGAKTALLQPFSPIVVAADEGECIRIWNYEEATLLNSFNNHENPDKGISKLCLVNELDESLLLVASSDGNVRIWKDYTSRGKQKLVTAFSSIHGHRPGVRSVSAVVDWQQQSGYMYASGEISSTMVWDLDKEQLLSSIPLSSDCSISALAASHVHGGQYAAGFVDGSVRLFDIRTPDGIVCVTRPHTRRVERVGGIERVVGIGFQPGLDPAKIVSASQAGDIQFLDIRNQSDAYLTIDAHRGSLTALAIHRHAPLIASGSAKQLIKVFNLEGEQLGTIRYSPTFMAQKIGSVSCLGFHPYQILLAAGAADACVSIYADEMSPPR</sequence>
<dbReference type="GO" id="GO:0071230">
    <property type="term" value="P:cellular response to amino acid stimulus"/>
    <property type="evidence" value="ECO:0007669"/>
    <property type="project" value="TreeGrafter"/>
</dbReference>
<dbReference type="GO" id="GO:0005737">
    <property type="term" value="C:cytoplasm"/>
    <property type="evidence" value="ECO:0007669"/>
    <property type="project" value="TreeGrafter"/>
</dbReference>
<dbReference type="InterPro" id="IPR029347">
    <property type="entry name" value="Raptor_N"/>
</dbReference>
<feature type="domain" description="Raptor N-terminal CASPase-like" evidence="5">
    <location>
        <begin position="143"/>
        <end position="296"/>
    </location>
</feature>
<dbReference type="GO" id="GO:0031929">
    <property type="term" value="P:TOR signaling"/>
    <property type="evidence" value="ECO:0007669"/>
    <property type="project" value="InterPro"/>
</dbReference>
<dbReference type="Pfam" id="PF14538">
    <property type="entry name" value="Raptor_N"/>
    <property type="match status" value="1"/>
</dbReference>
<keyword evidence="2" id="KW-0853">WD repeat</keyword>
<comment type="caution">
    <text evidence="6">The sequence shown here is derived from an EMBL/GenBank/DDBJ whole genome shotgun (WGS) entry which is preliminary data.</text>
</comment>
<dbReference type="InterPro" id="IPR004083">
    <property type="entry name" value="Raptor"/>
</dbReference>
<dbReference type="SMART" id="SM01302">
    <property type="entry name" value="Raptor_N"/>
    <property type="match status" value="1"/>
</dbReference>
<dbReference type="GO" id="GO:0010506">
    <property type="term" value="P:regulation of autophagy"/>
    <property type="evidence" value="ECO:0007669"/>
    <property type="project" value="TreeGrafter"/>
</dbReference>
<dbReference type="SUPFAM" id="SSF48371">
    <property type="entry name" value="ARM repeat"/>
    <property type="match status" value="1"/>
</dbReference>
<dbReference type="InterPro" id="IPR001680">
    <property type="entry name" value="WD40_rpt"/>
</dbReference>
<feature type="compositionally biased region" description="Low complexity" evidence="4">
    <location>
        <begin position="74"/>
        <end position="83"/>
    </location>
</feature>
<protein>
    <recommendedName>
        <fullName evidence="5">Raptor N-terminal CASPase-like domain-containing protein</fullName>
    </recommendedName>
</protein>
<evidence type="ECO:0000256" key="4">
    <source>
        <dbReference type="SAM" id="MobiDB-lite"/>
    </source>
</evidence>
<dbReference type="InterPro" id="IPR011989">
    <property type="entry name" value="ARM-like"/>
</dbReference>
<dbReference type="FunFam" id="1.25.10.10:FF:000145">
    <property type="entry name" value="Regulatory-associated protein of TOR 1"/>
    <property type="match status" value="1"/>
</dbReference>
<dbReference type="SMART" id="SM00320">
    <property type="entry name" value="WD40"/>
    <property type="match status" value="4"/>
</dbReference>
<dbReference type="PRINTS" id="PR01547">
    <property type="entry name" value="YEAST176DUF"/>
</dbReference>
<dbReference type="GO" id="GO:0030307">
    <property type="term" value="P:positive regulation of cell growth"/>
    <property type="evidence" value="ECO:0007669"/>
    <property type="project" value="TreeGrafter"/>
</dbReference>
<name>A0AA38SMG6_9ASTR</name>
<dbReference type="Proteomes" id="UP001172457">
    <property type="component" value="Chromosome 6"/>
</dbReference>
<evidence type="ECO:0000256" key="2">
    <source>
        <dbReference type="ARBA" id="ARBA00022574"/>
    </source>
</evidence>
<feature type="compositionally biased region" description="Basic and acidic residues" evidence="4">
    <location>
        <begin position="47"/>
        <end position="57"/>
    </location>
</feature>
<evidence type="ECO:0000313" key="6">
    <source>
        <dbReference type="EMBL" id="KAJ9545098.1"/>
    </source>
</evidence>
<dbReference type="Gene3D" id="2.130.10.10">
    <property type="entry name" value="YVTN repeat-like/Quinoprotein amine dehydrogenase"/>
    <property type="match status" value="2"/>
</dbReference>
<proteinExistence type="inferred from homology"/>
<organism evidence="6 7">
    <name type="scientific">Centaurea solstitialis</name>
    <name type="common">yellow star-thistle</name>
    <dbReference type="NCBI Taxonomy" id="347529"/>
    <lineage>
        <taxon>Eukaryota</taxon>
        <taxon>Viridiplantae</taxon>
        <taxon>Streptophyta</taxon>
        <taxon>Embryophyta</taxon>
        <taxon>Tracheophyta</taxon>
        <taxon>Spermatophyta</taxon>
        <taxon>Magnoliopsida</taxon>
        <taxon>eudicotyledons</taxon>
        <taxon>Gunneridae</taxon>
        <taxon>Pentapetalae</taxon>
        <taxon>asterids</taxon>
        <taxon>campanulids</taxon>
        <taxon>Asterales</taxon>
        <taxon>Asteraceae</taxon>
        <taxon>Carduoideae</taxon>
        <taxon>Cardueae</taxon>
        <taxon>Centaureinae</taxon>
        <taxon>Centaurea</taxon>
    </lineage>
</organism>
<keyword evidence="3" id="KW-0677">Repeat</keyword>
<dbReference type="Pfam" id="PF00400">
    <property type="entry name" value="WD40"/>
    <property type="match status" value="2"/>
</dbReference>
<dbReference type="PANTHER" id="PTHR12848:SF16">
    <property type="entry name" value="REGULATORY-ASSOCIATED PROTEIN OF MTOR"/>
    <property type="match status" value="1"/>
</dbReference>
<accession>A0AA38SMG6</accession>